<keyword evidence="2" id="KW-0719">Serine esterase</keyword>
<evidence type="ECO:0000256" key="8">
    <source>
        <dbReference type="SAM" id="SignalP"/>
    </source>
</evidence>
<accession>A0A2N4TS05</accession>
<dbReference type="RefSeq" id="WP_102065576.1">
    <property type="nucleotide sequence ID" value="NZ_PKQE01000002.1"/>
</dbReference>
<proteinExistence type="inferred from homology"/>
<evidence type="ECO:0000256" key="1">
    <source>
        <dbReference type="ARBA" id="ARBA00006249"/>
    </source>
</evidence>
<keyword evidence="4 8" id="KW-0732">Signal</keyword>
<organism evidence="9 10">
    <name type="scientific">Ralstonia pickettii</name>
    <name type="common">Burkholderia pickettii</name>
    <dbReference type="NCBI Taxonomy" id="329"/>
    <lineage>
        <taxon>Bacteria</taxon>
        <taxon>Pseudomonadati</taxon>
        <taxon>Pseudomonadota</taxon>
        <taxon>Betaproteobacteria</taxon>
        <taxon>Burkholderiales</taxon>
        <taxon>Burkholderiaceae</taxon>
        <taxon>Ralstonia</taxon>
    </lineage>
</organism>
<evidence type="ECO:0000256" key="5">
    <source>
        <dbReference type="ARBA" id="ARBA00022801"/>
    </source>
</evidence>
<evidence type="ECO:0000313" key="9">
    <source>
        <dbReference type="EMBL" id="PLC42493.1"/>
    </source>
</evidence>
<sequence length="582" mass="59724">MKTVMSRGMALAALALTLSCAGCNDDSTSDASSSQASQLPQLSPATGLNLAAACESFAGKLSFANTSITAISTVAAGTLSVGGNAVPEHCLITGTMNTRVSPVDGKTYAIGFEMRLPKAWNGRFYYQANGGLDGAVATALGALGGGPVSSALGSGFAVISSDAGHNGSQVPLFGRDPQARLDYGYNAVATLTPMAKSMIAQVYGKAPDRSYFGGCSNGGRHAMVAAARSANAYDGIVAGDPGFHLPKAAINEVYSAQQLATVATANTSAGFPDITTSLSAAERAMVASHVLAKCDALDGTTDGMINNLKACQTAFSLASDVPTCTGARDGTCLTAAQKTVMANLFAGARNSAGQALYSGFSFDAGISGSNWAAWKQGNSIQLDPAALAFVFTTTPQPASAITSLTAYGLAFNMDTDAPKIFATDATYTESAWSFMTPPDETNLGTLKGRGAKLMVYHGTSDPVFSSDDTTDWYQRLAAANGGDASNFARFYPVPGMNHCAGGPTADQFDMLTPLVAWVEHGVAPDSVVATARGPANAVPNAEVPSDWNAAGHDRTRPLCAYPKNARYTGTGNINDASSFSCQ</sequence>
<dbReference type="PROSITE" id="PS51257">
    <property type="entry name" value="PROKAR_LIPOPROTEIN"/>
    <property type="match status" value="1"/>
</dbReference>
<evidence type="ECO:0000256" key="4">
    <source>
        <dbReference type="ARBA" id="ARBA00022729"/>
    </source>
</evidence>
<evidence type="ECO:0000256" key="7">
    <source>
        <dbReference type="ARBA" id="ARBA00023157"/>
    </source>
</evidence>
<comment type="similarity">
    <text evidence="1">Belongs to the tannase family.</text>
</comment>
<evidence type="ECO:0000256" key="6">
    <source>
        <dbReference type="ARBA" id="ARBA00022837"/>
    </source>
</evidence>
<dbReference type="Gene3D" id="3.40.50.1820">
    <property type="entry name" value="alpha/beta hydrolase"/>
    <property type="match status" value="1"/>
</dbReference>
<keyword evidence="6" id="KW-0106">Calcium</keyword>
<dbReference type="AlphaFoldDB" id="A0A2N4TS05"/>
<dbReference type="GO" id="GO:0052689">
    <property type="term" value="F:carboxylic ester hydrolase activity"/>
    <property type="evidence" value="ECO:0007669"/>
    <property type="project" value="UniProtKB-KW"/>
</dbReference>
<gene>
    <name evidence="9" type="ORF">C0Q88_11040</name>
</gene>
<dbReference type="GO" id="GO:0046872">
    <property type="term" value="F:metal ion binding"/>
    <property type="evidence" value="ECO:0007669"/>
    <property type="project" value="UniProtKB-KW"/>
</dbReference>
<feature type="signal peptide" evidence="8">
    <location>
        <begin position="1"/>
        <end position="21"/>
    </location>
</feature>
<name>A0A2N4TS05_RALPI</name>
<dbReference type="PANTHER" id="PTHR33938">
    <property type="entry name" value="FERULOYL ESTERASE B-RELATED"/>
    <property type="match status" value="1"/>
</dbReference>
<dbReference type="EMBL" id="PKQE01000002">
    <property type="protein sequence ID" value="PLC42493.1"/>
    <property type="molecule type" value="Genomic_DNA"/>
</dbReference>
<keyword evidence="7" id="KW-1015">Disulfide bond</keyword>
<dbReference type="Proteomes" id="UP000234456">
    <property type="component" value="Unassembled WGS sequence"/>
</dbReference>
<evidence type="ECO:0000256" key="3">
    <source>
        <dbReference type="ARBA" id="ARBA00022723"/>
    </source>
</evidence>
<dbReference type="SUPFAM" id="SSF53474">
    <property type="entry name" value="alpha/beta-Hydrolases"/>
    <property type="match status" value="1"/>
</dbReference>
<dbReference type="Pfam" id="PF07519">
    <property type="entry name" value="Tannase"/>
    <property type="match status" value="1"/>
</dbReference>
<reference evidence="9 10" key="1">
    <citation type="submission" date="2017-12" db="EMBL/GenBank/DDBJ databases">
        <title>Draft genome sequence of Ralstonia pickettii 52.</title>
        <authorList>
            <person name="Zheng B."/>
        </authorList>
    </citation>
    <scope>NUCLEOTIDE SEQUENCE [LARGE SCALE GENOMIC DNA]</scope>
    <source>
        <strain evidence="9 10">52</strain>
    </source>
</reference>
<feature type="chain" id="PRO_5014820553" evidence="8">
    <location>
        <begin position="22"/>
        <end position="582"/>
    </location>
</feature>
<dbReference type="InterPro" id="IPR011118">
    <property type="entry name" value="Tannase/feruloyl_esterase"/>
</dbReference>
<dbReference type="OrthoDB" id="8672133at2"/>
<protein>
    <submittedName>
        <fullName evidence="9">Tannase/feruloyl esterase family alpha/beta hydrolase</fullName>
    </submittedName>
</protein>
<keyword evidence="3" id="KW-0479">Metal-binding</keyword>
<dbReference type="PANTHER" id="PTHR33938:SF15">
    <property type="entry name" value="FERULOYL ESTERASE B-RELATED"/>
    <property type="match status" value="1"/>
</dbReference>
<comment type="caution">
    <text evidence="9">The sequence shown here is derived from an EMBL/GenBank/DDBJ whole genome shotgun (WGS) entry which is preliminary data.</text>
</comment>
<dbReference type="InterPro" id="IPR029058">
    <property type="entry name" value="AB_hydrolase_fold"/>
</dbReference>
<evidence type="ECO:0000256" key="2">
    <source>
        <dbReference type="ARBA" id="ARBA00022487"/>
    </source>
</evidence>
<evidence type="ECO:0000313" key="10">
    <source>
        <dbReference type="Proteomes" id="UP000234456"/>
    </source>
</evidence>
<keyword evidence="5 9" id="KW-0378">Hydrolase</keyword>